<feature type="compositionally biased region" description="Basic and acidic residues" evidence="1">
    <location>
        <begin position="154"/>
        <end position="163"/>
    </location>
</feature>
<dbReference type="Proteomes" id="UP001596328">
    <property type="component" value="Unassembled WGS sequence"/>
</dbReference>
<evidence type="ECO:0000256" key="1">
    <source>
        <dbReference type="SAM" id="MobiDB-lite"/>
    </source>
</evidence>
<feature type="transmembrane region" description="Helical" evidence="2">
    <location>
        <begin position="37"/>
        <end position="56"/>
    </location>
</feature>
<dbReference type="Gene3D" id="3.30.450.40">
    <property type="match status" value="1"/>
</dbReference>
<protein>
    <recommendedName>
        <fullName evidence="5">GAF domain-containing protein</fullName>
    </recommendedName>
</protein>
<evidence type="ECO:0000256" key="2">
    <source>
        <dbReference type="SAM" id="Phobius"/>
    </source>
</evidence>
<organism evidence="3 4">
    <name type="scientific">Halobium palmae</name>
    <dbReference type="NCBI Taxonomy" id="1776492"/>
    <lineage>
        <taxon>Archaea</taxon>
        <taxon>Methanobacteriati</taxon>
        <taxon>Methanobacteriota</taxon>
        <taxon>Stenosarchaea group</taxon>
        <taxon>Halobacteria</taxon>
        <taxon>Halobacteriales</taxon>
        <taxon>Haloferacaceae</taxon>
        <taxon>Halobium</taxon>
    </lineage>
</organism>
<accession>A0ABD5RW61</accession>
<feature type="region of interest" description="Disordered" evidence="1">
    <location>
        <begin position="139"/>
        <end position="171"/>
    </location>
</feature>
<keyword evidence="2" id="KW-0472">Membrane</keyword>
<evidence type="ECO:0008006" key="5">
    <source>
        <dbReference type="Google" id="ProtNLM"/>
    </source>
</evidence>
<dbReference type="EMBL" id="JBHSWU010000021">
    <property type="protein sequence ID" value="MFC6723500.1"/>
    <property type="molecule type" value="Genomic_DNA"/>
</dbReference>
<name>A0ABD5RW61_9EURY</name>
<proteinExistence type="predicted"/>
<reference evidence="3 4" key="1">
    <citation type="journal article" date="2019" name="Int. J. Syst. Evol. Microbiol.">
        <title>The Global Catalogue of Microorganisms (GCM) 10K type strain sequencing project: providing services to taxonomists for standard genome sequencing and annotation.</title>
        <authorList>
            <consortium name="The Broad Institute Genomics Platform"/>
            <consortium name="The Broad Institute Genome Sequencing Center for Infectious Disease"/>
            <person name="Wu L."/>
            <person name="Ma J."/>
        </authorList>
    </citation>
    <scope>NUCLEOTIDE SEQUENCE [LARGE SCALE GENOMIC DNA]</scope>
    <source>
        <strain evidence="3 4">NBRC 111368</strain>
    </source>
</reference>
<dbReference type="AlphaFoldDB" id="A0ABD5RW61"/>
<feature type="transmembrane region" description="Helical" evidence="2">
    <location>
        <begin position="12"/>
        <end position="31"/>
    </location>
</feature>
<evidence type="ECO:0000313" key="3">
    <source>
        <dbReference type="EMBL" id="MFC6723500.1"/>
    </source>
</evidence>
<keyword evidence="2" id="KW-0812">Transmembrane</keyword>
<evidence type="ECO:0000313" key="4">
    <source>
        <dbReference type="Proteomes" id="UP001596328"/>
    </source>
</evidence>
<keyword evidence="2" id="KW-1133">Transmembrane helix</keyword>
<gene>
    <name evidence="3" type="ORF">ACFQE1_03665</name>
</gene>
<dbReference type="InterPro" id="IPR029016">
    <property type="entry name" value="GAF-like_dom_sf"/>
</dbReference>
<sequence>MLQRLPYISPRLAILFDSLVTAIAVGASLFFENPSTEMAVSVVLIAFIASALVSYATQYQSTMRLREDTRETILDMVLEQLTRKYSEEIAACELRANIMTIKRKPSKRIPPWRRSLSFRAMEGDYSDAELEQEYNSGIGCSGKTIERNSPTYYDSERRQDPDRTLSSTQREVTNHVNSILSVPIYPDNDPSKAPIGVLSLDSEENINTTSFHEEPAHRLAMKYAGVVGNVLS</sequence>
<comment type="caution">
    <text evidence="3">The sequence shown here is derived from an EMBL/GenBank/DDBJ whole genome shotgun (WGS) entry which is preliminary data.</text>
</comment>
<keyword evidence="4" id="KW-1185">Reference proteome</keyword>